<dbReference type="EMBL" id="KB644408">
    <property type="protein sequence ID" value="EPS25577.1"/>
    <property type="molecule type" value="Genomic_DNA"/>
</dbReference>
<sequence>MQEASRLQCLGEKKGIISAMTKVTACSIQHGKTRPWVVAWTVLSSEERPSLSSLATRGALDTFGKSPRATDMIFQPVCPMEREQTRGRLKMTVDTSRPETAKPAPEVAKTP</sequence>
<evidence type="ECO:0000256" key="1">
    <source>
        <dbReference type="SAM" id="MobiDB-lite"/>
    </source>
</evidence>
<dbReference type="Proteomes" id="UP000019376">
    <property type="component" value="Unassembled WGS sequence"/>
</dbReference>
<proteinExistence type="predicted"/>
<dbReference type="AlphaFoldDB" id="S8AUP5"/>
<reference evidence="2 3" key="1">
    <citation type="journal article" date="2013" name="PLoS ONE">
        <title>Genomic and secretomic analyses reveal unique features of the lignocellulolytic enzyme system of Penicillium decumbens.</title>
        <authorList>
            <person name="Liu G."/>
            <person name="Zhang L."/>
            <person name="Wei X."/>
            <person name="Zou G."/>
            <person name="Qin Y."/>
            <person name="Ma L."/>
            <person name="Li J."/>
            <person name="Zheng H."/>
            <person name="Wang S."/>
            <person name="Wang C."/>
            <person name="Xun L."/>
            <person name="Zhao G.-P."/>
            <person name="Zhou Z."/>
            <person name="Qu Y."/>
        </authorList>
    </citation>
    <scope>NUCLEOTIDE SEQUENCE [LARGE SCALE GENOMIC DNA]</scope>
    <source>
        <strain evidence="3">114-2 / CGMCC 5302</strain>
    </source>
</reference>
<evidence type="ECO:0000313" key="2">
    <source>
        <dbReference type="EMBL" id="EPS25577.1"/>
    </source>
</evidence>
<protein>
    <submittedName>
        <fullName evidence="2">Uncharacterized protein</fullName>
    </submittedName>
</protein>
<keyword evidence="3" id="KW-1185">Reference proteome</keyword>
<dbReference type="HOGENOM" id="CLU_2159279_0_0_1"/>
<accession>S8AUP5</accession>
<evidence type="ECO:0000313" key="3">
    <source>
        <dbReference type="Proteomes" id="UP000019376"/>
    </source>
</evidence>
<organism evidence="2 3">
    <name type="scientific">Penicillium oxalicum (strain 114-2 / CGMCC 5302)</name>
    <name type="common">Penicillium decumbens</name>
    <dbReference type="NCBI Taxonomy" id="933388"/>
    <lineage>
        <taxon>Eukaryota</taxon>
        <taxon>Fungi</taxon>
        <taxon>Dikarya</taxon>
        <taxon>Ascomycota</taxon>
        <taxon>Pezizomycotina</taxon>
        <taxon>Eurotiomycetes</taxon>
        <taxon>Eurotiomycetidae</taxon>
        <taxon>Eurotiales</taxon>
        <taxon>Aspergillaceae</taxon>
        <taxon>Penicillium</taxon>
    </lineage>
</organism>
<gene>
    <name evidence="2" type="ORF">PDE_00511</name>
</gene>
<feature type="region of interest" description="Disordered" evidence="1">
    <location>
        <begin position="74"/>
        <end position="111"/>
    </location>
</feature>
<name>S8AUP5_PENO1</name>